<proteinExistence type="predicted"/>
<protein>
    <submittedName>
        <fullName evidence="1">Uncharacterized protein</fullName>
    </submittedName>
</protein>
<comment type="caution">
    <text evidence="1">The sequence shown here is derived from an EMBL/GenBank/DDBJ whole genome shotgun (WGS) entry which is preliminary data.</text>
</comment>
<evidence type="ECO:0000313" key="2">
    <source>
        <dbReference type="Proteomes" id="UP001163321"/>
    </source>
</evidence>
<organism evidence="1 2">
    <name type="scientific">Peronosclerospora sorghi</name>
    <dbReference type="NCBI Taxonomy" id="230839"/>
    <lineage>
        <taxon>Eukaryota</taxon>
        <taxon>Sar</taxon>
        <taxon>Stramenopiles</taxon>
        <taxon>Oomycota</taxon>
        <taxon>Peronosporomycetes</taxon>
        <taxon>Peronosporales</taxon>
        <taxon>Peronosporaceae</taxon>
        <taxon>Peronosclerospora</taxon>
    </lineage>
</organism>
<keyword evidence="2" id="KW-1185">Reference proteome</keyword>
<accession>A0ACC0WI74</accession>
<reference evidence="1 2" key="1">
    <citation type="journal article" date="2022" name="bioRxiv">
        <title>The genome of the oomycete Peronosclerospora sorghi, a cosmopolitan pathogen of maize and sorghum, is inflated with dispersed pseudogenes.</title>
        <authorList>
            <person name="Fletcher K."/>
            <person name="Martin F."/>
            <person name="Isakeit T."/>
            <person name="Cavanaugh K."/>
            <person name="Magill C."/>
            <person name="Michelmore R."/>
        </authorList>
    </citation>
    <scope>NUCLEOTIDE SEQUENCE [LARGE SCALE GENOMIC DNA]</scope>
    <source>
        <strain evidence="1">P6</strain>
    </source>
</reference>
<evidence type="ECO:0000313" key="1">
    <source>
        <dbReference type="EMBL" id="KAI9918287.1"/>
    </source>
</evidence>
<dbReference type="EMBL" id="CM047591">
    <property type="protein sequence ID" value="KAI9918287.1"/>
    <property type="molecule type" value="Genomic_DNA"/>
</dbReference>
<gene>
    <name evidence="1" type="ORF">PsorP6_011705</name>
</gene>
<dbReference type="Proteomes" id="UP001163321">
    <property type="component" value="Chromosome 12"/>
</dbReference>
<name>A0ACC0WI74_9STRA</name>
<sequence length="71" mass="8563">MENAIMHGGQELEKKDENLELVKAENRTMQEHMDMMDQEHEKHLEDHYKSQRELSKDYAKPLNKNQRDPKL</sequence>